<keyword evidence="7 12" id="KW-0032">Aminotransferase</keyword>
<evidence type="ECO:0000256" key="6">
    <source>
        <dbReference type="ARBA" id="ARBA00014798"/>
    </source>
</evidence>
<dbReference type="RefSeq" id="WP_048555706.1">
    <property type="nucleotide sequence ID" value="NZ_HF570958.1"/>
</dbReference>
<evidence type="ECO:0000256" key="8">
    <source>
        <dbReference type="ARBA" id="ARBA00022679"/>
    </source>
</evidence>
<evidence type="ECO:0000256" key="11">
    <source>
        <dbReference type="RuleBase" id="RU003560"/>
    </source>
</evidence>
<dbReference type="PROSITE" id="PS00600">
    <property type="entry name" value="AA_TRANSFER_CLASS_3"/>
    <property type="match status" value="1"/>
</dbReference>
<keyword evidence="14" id="KW-1185">Reference proteome</keyword>
<dbReference type="STRING" id="1194083.BN12_4030020"/>
<organism evidence="13 14">
    <name type="scientific">Nostocoides japonicum T1-X7</name>
    <dbReference type="NCBI Taxonomy" id="1194083"/>
    <lineage>
        <taxon>Bacteria</taxon>
        <taxon>Bacillati</taxon>
        <taxon>Actinomycetota</taxon>
        <taxon>Actinomycetes</taxon>
        <taxon>Micrococcales</taxon>
        <taxon>Intrasporangiaceae</taxon>
        <taxon>Nostocoides</taxon>
    </lineage>
</organism>
<gene>
    <name evidence="13" type="primary">ectB</name>
    <name evidence="13" type="ORF">BN12_4030020</name>
</gene>
<keyword evidence="9 11" id="KW-0663">Pyridoxal phosphate</keyword>
<comment type="pathway">
    <text evidence="3 12">Amine and polyamine biosynthesis; ectoine biosynthesis; L-ectoine from L-aspartate 4-semialdehyde: step 1/3.</text>
</comment>
<dbReference type="CDD" id="cd00610">
    <property type="entry name" value="OAT_like"/>
    <property type="match status" value="1"/>
</dbReference>
<dbReference type="PIRSF" id="PIRSF000521">
    <property type="entry name" value="Transaminase_4ab_Lys_Orn"/>
    <property type="match status" value="1"/>
</dbReference>
<dbReference type="InterPro" id="IPR004637">
    <property type="entry name" value="Dat"/>
</dbReference>
<dbReference type="Proteomes" id="UP000035721">
    <property type="component" value="Unassembled WGS sequence"/>
</dbReference>
<evidence type="ECO:0000313" key="13">
    <source>
        <dbReference type="EMBL" id="CCH79145.1"/>
    </source>
</evidence>
<dbReference type="Gene3D" id="3.90.1150.10">
    <property type="entry name" value="Aspartate Aminotransferase, domain 1"/>
    <property type="match status" value="1"/>
</dbReference>
<evidence type="ECO:0000256" key="5">
    <source>
        <dbReference type="ARBA" id="ARBA00013155"/>
    </source>
</evidence>
<dbReference type="GO" id="GO:0047307">
    <property type="term" value="F:diaminobutyrate-pyruvate transaminase activity"/>
    <property type="evidence" value="ECO:0007669"/>
    <property type="project" value="InterPro"/>
</dbReference>
<protein>
    <recommendedName>
        <fullName evidence="6 12">Diaminobutyrate--2-oxoglutarate transaminase</fullName>
        <ecNumber evidence="5 12">2.6.1.76</ecNumber>
    </recommendedName>
    <alternativeName>
        <fullName evidence="12">DABA aminotransferase</fullName>
    </alternativeName>
</protein>
<dbReference type="InterPro" id="IPR015421">
    <property type="entry name" value="PyrdxlP-dep_Trfase_major"/>
</dbReference>
<evidence type="ECO:0000256" key="3">
    <source>
        <dbReference type="ARBA" id="ARBA00004946"/>
    </source>
</evidence>
<dbReference type="NCBIfam" id="NF006733">
    <property type="entry name" value="PRK09264.1"/>
    <property type="match status" value="1"/>
</dbReference>
<dbReference type="InterPro" id="IPR012773">
    <property type="entry name" value="Ectoine_EctB"/>
</dbReference>
<evidence type="ECO:0000256" key="9">
    <source>
        <dbReference type="ARBA" id="ARBA00022898"/>
    </source>
</evidence>
<dbReference type="InterPro" id="IPR015422">
    <property type="entry name" value="PyrdxlP-dep_Trfase_small"/>
</dbReference>
<evidence type="ECO:0000256" key="1">
    <source>
        <dbReference type="ARBA" id="ARBA00001933"/>
    </source>
</evidence>
<dbReference type="NCBIfam" id="TIGR00709">
    <property type="entry name" value="dat"/>
    <property type="match status" value="1"/>
</dbReference>
<keyword evidence="8 12" id="KW-0808">Transferase</keyword>
<dbReference type="EMBL" id="CAJB01000339">
    <property type="protein sequence ID" value="CCH79145.1"/>
    <property type="molecule type" value="Genomic_DNA"/>
</dbReference>
<comment type="cofactor">
    <cofactor evidence="1 12">
        <name>pyridoxal 5'-phosphate</name>
        <dbReference type="ChEBI" id="CHEBI:597326"/>
    </cofactor>
</comment>
<evidence type="ECO:0000313" key="14">
    <source>
        <dbReference type="Proteomes" id="UP000035721"/>
    </source>
</evidence>
<dbReference type="PANTHER" id="PTHR43552">
    <property type="entry name" value="DIAMINOBUTYRATE--2-OXOGLUTARATE AMINOTRANSFERASE"/>
    <property type="match status" value="1"/>
</dbReference>
<proteinExistence type="inferred from homology"/>
<dbReference type="Gene3D" id="3.40.640.10">
    <property type="entry name" value="Type I PLP-dependent aspartate aminotransferase-like (Major domain)"/>
    <property type="match status" value="1"/>
</dbReference>
<evidence type="ECO:0000256" key="4">
    <source>
        <dbReference type="ARBA" id="ARBA00008954"/>
    </source>
</evidence>
<dbReference type="EC" id="2.6.1.76" evidence="5 12"/>
<comment type="similarity">
    <text evidence="4 11">Belongs to the class-III pyridoxal-phosphate-dependent aminotransferase family.</text>
</comment>
<name>A0A077M4W3_9MICO</name>
<evidence type="ECO:0000256" key="10">
    <source>
        <dbReference type="ARBA" id="ARBA00049111"/>
    </source>
</evidence>
<dbReference type="OrthoDB" id="9801052at2"/>
<dbReference type="InterPro" id="IPR049704">
    <property type="entry name" value="Aminotrans_3_PPA_site"/>
</dbReference>
<dbReference type="GO" id="GO:0030170">
    <property type="term" value="F:pyridoxal phosphate binding"/>
    <property type="evidence" value="ECO:0007669"/>
    <property type="project" value="InterPro"/>
</dbReference>
<evidence type="ECO:0000256" key="7">
    <source>
        <dbReference type="ARBA" id="ARBA00022576"/>
    </source>
</evidence>
<dbReference type="AlphaFoldDB" id="A0A077M4W3"/>
<dbReference type="SUPFAM" id="SSF53383">
    <property type="entry name" value="PLP-dependent transferases"/>
    <property type="match status" value="1"/>
</dbReference>
<dbReference type="InterPro" id="IPR005814">
    <property type="entry name" value="Aminotrans_3"/>
</dbReference>
<comment type="catalytic activity">
    <reaction evidence="10 12">
        <text>L-2,4-diaminobutanoate + 2-oxoglutarate = L-aspartate 4-semialdehyde + L-glutamate</text>
        <dbReference type="Rhea" id="RHEA:11160"/>
        <dbReference type="ChEBI" id="CHEBI:16810"/>
        <dbReference type="ChEBI" id="CHEBI:29985"/>
        <dbReference type="ChEBI" id="CHEBI:58761"/>
        <dbReference type="ChEBI" id="CHEBI:537519"/>
        <dbReference type="EC" id="2.6.1.76"/>
    </reaction>
</comment>
<sequence>MTSLEIFDRLESDVRGYIRSFPVELSSATGTTIVGADGTEYLDFFAGAGVLNYGHNNPVLKQALIDYISQDGITHGLDLATTAKREFMETFEKHILKPRGLEYKLQFTGPTGTNAIEASLKLARQVKGRAGVVAFTNAFHGVTVGSLASTGNKKFRDAAGFSLAHVDRMPYDGYLGDDVDTLDLFERMLNDPSSGLDTPAAVIVEAVQGEGGTNAASIPWLQRLRELTAQHDILLILDEIQAGIGRTGTFFAFEAAGIVPDIVALSKSISGYGLPMALVLLKPELDIWKPAAHSGTFRGNNLAFITGKTAIEHYWTDTRFEQQIAHKAGILQERLDKFVAEFPDYHLALRGRSMMRGILSTGDHSWATRVAQRAFEKHMVIETSGAHSEVLKFLTALTIEDSELERGLDILRDCIVETQPNGS</sequence>
<reference evidence="13 14" key="1">
    <citation type="journal article" date="2013" name="ISME J.">
        <title>A metabolic model for members of the genus Tetrasphaera involved in enhanced biological phosphorus removal.</title>
        <authorList>
            <person name="Kristiansen R."/>
            <person name="Nguyen H.T.T."/>
            <person name="Saunders A.M."/>
            <person name="Nielsen J.L."/>
            <person name="Wimmer R."/>
            <person name="Le V.Q."/>
            <person name="McIlroy S.J."/>
            <person name="Petrovski S."/>
            <person name="Seviour R.J."/>
            <person name="Calteau A."/>
            <person name="Nielsen K.L."/>
            <person name="Nielsen P.H."/>
        </authorList>
    </citation>
    <scope>NUCLEOTIDE SEQUENCE [LARGE SCALE GENOMIC DNA]</scope>
    <source>
        <strain evidence="13 14">T1-X7</strain>
    </source>
</reference>
<dbReference type="Pfam" id="PF00202">
    <property type="entry name" value="Aminotran_3"/>
    <property type="match status" value="1"/>
</dbReference>
<comment type="caution">
    <text evidence="13">The sequence shown here is derived from an EMBL/GenBank/DDBJ whole genome shotgun (WGS) entry which is preliminary data.</text>
</comment>
<dbReference type="GO" id="GO:0045303">
    <property type="term" value="F:diaminobutyrate-2-oxoglutarate transaminase activity"/>
    <property type="evidence" value="ECO:0007669"/>
    <property type="project" value="UniProtKB-EC"/>
</dbReference>
<dbReference type="UniPathway" id="UPA00067">
    <property type="reaction ID" value="UER00121"/>
</dbReference>
<accession>A0A077M4W3</accession>
<dbReference type="InterPro" id="IPR015424">
    <property type="entry name" value="PyrdxlP-dep_Trfase"/>
</dbReference>
<evidence type="ECO:0000256" key="12">
    <source>
        <dbReference type="RuleBase" id="RU365034"/>
    </source>
</evidence>
<comment type="function">
    <text evidence="2 12">Catalyzes reversively the conversion of L-aspartate beta-semialdehyde (ASA) to L-2,4-diaminobutyrate (DABA) by transamination with L-glutamate.</text>
</comment>
<dbReference type="NCBIfam" id="TIGR02407">
    <property type="entry name" value="ectoine_ectB"/>
    <property type="match status" value="1"/>
</dbReference>
<evidence type="ECO:0000256" key="2">
    <source>
        <dbReference type="ARBA" id="ARBA00002189"/>
    </source>
</evidence>
<dbReference type="GO" id="GO:0019491">
    <property type="term" value="P:ectoine biosynthetic process"/>
    <property type="evidence" value="ECO:0007669"/>
    <property type="project" value="UniProtKB-UniPathway"/>
</dbReference>
<dbReference type="PANTHER" id="PTHR43552:SF2">
    <property type="entry name" value="DIAMINOBUTYRATE--2-OXOGLUTARATE TRANSAMINASE"/>
    <property type="match status" value="1"/>
</dbReference>